<gene>
    <name evidence="2" type="ORF">HD598_001323</name>
</gene>
<keyword evidence="1" id="KW-0472">Membrane</keyword>
<accession>A0A7W8TTM2</accession>
<feature type="transmembrane region" description="Helical" evidence="1">
    <location>
        <begin position="190"/>
        <end position="211"/>
    </location>
</feature>
<evidence type="ECO:0000313" key="2">
    <source>
        <dbReference type="EMBL" id="MBB5512636.1"/>
    </source>
</evidence>
<reference evidence="2 3" key="1">
    <citation type="submission" date="2020-08" db="EMBL/GenBank/DDBJ databases">
        <title>Sequencing the genomes of 1000 actinobacteria strains.</title>
        <authorList>
            <person name="Klenk H.-P."/>
        </authorList>
    </citation>
    <scope>NUCLEOTIDE SEQUENCE [LARGE SCALE GENOMIC DNA]</scope>
    <source>
        <strain evidence="2 3">DSM 105783</strain>
    </source>
</reference>
<dbReference type="Proteomes" id="UP000580797">
    <property type="component" value="Unassembled WGS sequence"/>
</dbReference>
<sequence length="253" mass="27102">MSTSTLSLTAATPSTSERILRVVKLQLVDKKQQILVPVLITAAGIVISVIVGELIKLAGAPAGAVTEGMRNNQAALWILCGYFISLGALMYSRSLPFAVALGSTRREYWLGTTLTLLVASVGLAVASTLLLGLEKLTNGWFTGTRMYDTYIMGDGNYGYAFLMGFVISALSLLAGNFFAAIYLRWKSAGVTYSIILIVLALLGVIAADIGLQINVFGWLDENIYLHASYVSVVLMVLLSAGTWLVVRNAPIGR</sequence>
<protein>
    <submittedName>
        <fullName evidence="2">Uncharacterized membrane protein YidH (DUF202 family)</fullName>
    </submittedName>
</protein>
<organism evidence="2 3">
    <name type="scientific">Neomicrococcus aestuarii</name>
    <dbReference type="NCBI Taxonomy" id="556325"/>
    <lineage>
        <taxon>Bacteria</taxon>
        <taxon>Bacillati</taxon>
        <taxon>Actinomycetota</taxon>
        <taxon>Actinomycetes</taxon>
        <taxon>Micrococcales</taxon>
        <taxon>Micrococcaceae</taxon>
        <taxon>Neomicrococcus</taxon>
    </lineage>
</organism>
<feature type="transmembrane region" description="Helical" evidence="1">
    <location>
        <begin position="34"/>
        <end position="55"/>
    </location>
</feature>
<evidence type="ECO:0000256" key="1">
    <source>
        <dbReference type="SAM" id="Phobius"/>
    </source>
</evidence>
<feature type="transmembrane region" description="Helical" evidence="1">
    <location>
        <begin position="75"/>
        <end position="96"/>
    </location>
</feature>
<comment type="caution">
    <text evidence="2">The sequence shown here is derived from an EMBL/GenBank/DDBJ whole genome shotgun (WGS) entry which is preliminary data.</text>
</comment>
<keyword evidence="1" id="KW-0812">Transmembrane</keyword>
<feature type="transmembrane region" description="Helical" evidence="1">
    <location>
        <begin position="108"/>
        <end position="133"/>
    </location>
</feature>
<keyword evidence="1" id="KW-1133">Transmembrane helix</keyword>
<feature type="transmembrane region" description="Helical" evidence="1">
    <location>
        <begin position="223"/>
        <end position="246"/>
    </location>
</feature>
<dbReference type="EMBL" id="JACHDR010000001">
    <property type="protein sequence ID" value="MBB5512636.1"/>
    <property type="molecule type" value="Genomic_DNA"/>
</dbReference>
<feature type="transmembrane region" description="Helical" evidence="1">
    <location>
        <begin position="157"/>
        <end position="183"/>
    </location>
</feature>
<evidence type="ECO:0000313" key="3">
    <source>
        <dbReference type="Proteomes" id="UP000580797"/>
    </source>
</evidence>
<name>A0A7W8TTM2_9MICC</name>
<dbReference type="RefSeq" id="WP_183664676.1">
    <property type="nucleotide sequence ID" value="NZ_BAAARH010000001.1"/>
</dbReference>
<proteinExistence type="predicted"/>
<dbReference type="AlphaFoldDB" id="A0A7W8TTM2"/>